<sequence length="437" mass="46956">MDPCPFIRLTINNLALKAPQAAKTSSSVVHPSPSTSFCKIKLKNFPPQTAAIPYIPLDATQFPEIQTLAATFHLSSSDVARLSSRSIFASKPCLKIFIYTGRAGGACGVNPGRHVAEVSVPLDLAGAQGKQCVFHNGWISVGKGAGKESSFHLNVKAEPDPRFVFQFEGEPECSPQVVQIQGSIRQPVFTCKFSCRNTSDRTMRSRSLPPETSVPRSWLNSFGSERERPGKERKGWSITVHDLSGSPVAMASIVTPFVASPGSDRVSRSNPGSWLILRPGDGTWKPWGRLEAWRERGGATDGLGYRFELIPDGSSGAGIVLTESSISSHRGGKFSIELGSSPTAGSVSRTRRRSGSGDYGYGLWLGSGYKGFVMSASVEGEGKCSKPCVEVSVHHVSCMEDAAAYVALSAAIDLSMDACRLFNQRMRKELCSESSLG</sequence>
<organism evidence="2 3">
    <name type="scientific">Brassica napus</name>
    <name type="common">Rape</name>
    <dbReference type="NCBI Taxonomy" id="3708"/>
    <lineage>
        <taxon>Eukaryota</taxon>
        <taxon>Viridiplantae</taxon>
        <taxon>Streptophyta</taxon>
        <taxon>Embryophyta</taxon>
        <taxon>Tracheophyta</taxon>
        <taxon>Spermatophyta</taxon>
        <taxon>Magnoliopsida</taxon>
        <taxon>eudicotyledons</taxon>
        <taxon>Gunneridae</taxon>
        <taxon>Pentapetalae</taxon>
        <taxon>rosids</taxon>
        <taxon>malvids</taxon>
        <taxon>Brassicales</taxon>
        <taxon>Brassicaceae</taxon>
        <taxon>Brassiceae</taxon>
        <taxon>Brassica</taxon>
    </lineage>
</organism>
<dbReference type="PANTHER" id="PTHR31317">
    <property type="entry name" value="OS08G0163500 PROTEIN"/>
    <property type="match status" value="1"/>
</dbReference>
<dbReference type="InterPro" id="IPR010410">
    <property type="entry name" value="DUF1005"/>
</dbReference>
<reference evidence="2 3" key="1">
    <citation type="journal article" date="2014" name="Science">
        <title>Plant genetics. Early allopolyploid evolution in the post-Neolithic Brassica napus oilseed genome.</title>
        <authorList>
            <person name="Chalhoub B."/>
            <person name="Denoeud F."/>
            <person name="Liu S."/>
            <person name="Parkin I.A."/>
            <person name="Tang H."/>
            <person name="Wang X."/>
            <person name="Chiquet J."/>
            <person name="Belcram H."/>
            <person name="Tong C."/>
            <person name="Samans B."/>
            <person name="Correa M."/>
            <person name="Da Silva C."/>
            <person name="Just J."/>
            <person name="Falentin C."/>
            <person name="Koh C.S."/>
            <person name="Le Clainche I."/>
            <person name="Bernard M."/>
            <person name="Bento P."/>
            <person name="Noel B."/>
            <person name="Labadie K."/>
            <person name="Alberti A."/>
            <person name="Charles M."/>
            <person name="Arnaud D."/>
            <person name="Guo H."/>
            <person name="Daviaud C."/>
            <person name="Alamery S."/>
            <person name="Jabbari K."/>
            <person name="Zhao M."/>
            <person name="Edger P.P."/>
            <person name="Chelaifa H."/>
            <person name="Tack D."/>
            <person name="Lassalle G."/>
            <person name="Mestiri I."/>
            <person name="Schnel N."/>
            <person name="Le Paslier M.C."/>
            <person name="Fan G."/>
            <person name="Renault V."/>
            <person name="Bayer P.E."/>
            <person name="Golicz A.A."/>
            <person name="Manoli S."/>
            <person name="Lee T.H."/>
            <person name="Thi V.H."/>
            <person name="Chalabi S."/>
            <person name="Hu Q."/>
            <person name="Fan C."/>
            <person name="Tollenaere R."/>
            <person name="Lu Y."/>
            <person name="Battail C."/>
            <person name="Shen J."/>
            <person name="Sidebottom C.H."/>
            <person name="Wang X."/>
            <person name="Canaguier A."/>
            <person name="Chauveau A."/>
            <person name="Berard A."/>
            <person name="Deniot G."/>
            <person name="Guan M."/>
            <person name="Liu Z."/>
            <person name="Sun F."/>
            <person name="Lim Y.P."/>
            <person name="Lyons E."/>
            <person name="Town C.D."/>
            <person name="Bancroft I."/>
            <person name="Wang X."/>
            <person name="Meng J."/>
            <person name="Ma J."/>
            <person name="Pires J.C."/>
            <person name="King G.J."/>
            <person name="Brunel D."/>
            <person name="Delourme R."/>
            <person name="Renard M."/>
            <person name="Aury J.M."/>
            <person name="Adams K.L."/>
            <person name="Batley J."/>
            <person name="Snowdon R.J."/>
            <person name="Tost J."/>
            <person name="Edwards D."/>
            <person name="Zhou Y."/>
            <person name="Hua W."/>
            <person name="Sharpe A.G."/>
            <person name="Paterson A.H."/>
            <person name="Guan C."/>
            <person name="Wincker P."/>
        </authorList>
    </citation>
    <scope>NUCLEOTIDE SEQUENCE [LARGE SCALE GENOMIC DNA]</scope>
    <source>
        <strain evidence="3">cv. Darmor-bzh</strain>
    </source>
</reference>
<dbReference type="Proteomes" id="UP000028999">
    <property type="component" value="Unassembled WGS sequence"/>
</dbReference>
<dbReference type="OMA" id="AERKCSK"/>
<dbReference type="AlphaFoldDB" id="A0A078J2W9"/>
<dbReference type="EMBL" id="LK033617">
    <property type="protein sequence ID" value="CDY57930.1"/>
    <property type="molecule type" value="Genomic_DNA"/>
</dbReference>
<accession>A0A078J2W9</accession>
<evidence type="ECO:0000256" key="1">
    <source>
        <dbReference type="SAM" id="MobiDB-lite"/>
    </source>
</evidence>
<dbReference type="STRING" id="3708.A0A078J2W9"/>
<dbReference type="Pfam" id="PF06219">
    <property type="entry name" value="DUF1005"/>
    <property type="match status" value="1"/>
</dbReference>
<evidence type="ECO:0000313" key="3">
    <source>
        <dbReference type="Proteomes" id="UP000028999"/>
    </source>
</evidence>
<gene>
    <name evidence="2" type="primary">BnaA06g37990D</name>
    <name evidence="2" type="ORF">GSBRNA2T00022861001</name>
</gene>
<protein>
    <submittedName>
        <fullName evidence="2">BnaA06g37990D protein</fullName>
    </submittedName>
</protein>
<keyword evidence="3" id="KW-1185">Reference proteome</keyword>
<feature type="region of interest" description="Disordered" evidence="1">
    <location>
        <begin position="200"/>
        <end position="233"/>
    </location>
</feature>
<evidence type="ECO:0000313" key="2">
    <source>
        <dbReference type="EMBL" id="CDY57930.1"/>
    </source>
</evidence>
<proteinExistence type="predicted"/>
<feature type="compositionally biased region" description="Basic and acidic residues" evidence="1">
    <location>
        <begin position="224"/>
        <end position="233"/>
    </location>
</feature>
<dbReference type="PANTHER" id="PTHR31317:SF19">
    <property type="entry name" value="GENOME ASSEMBLY, CHROMOSOME: A06"/>
    <property type="match status" value="1"/>
</dbReference>
<dbReference type="PaxDb" id="3708-A0A078J2W9"/>
<dbReference type="Gramene" id="CDY57930">
    <property type="protein sequence ID" value="CDY57930"/>
    <property type="gene ID" value="GSBRNA2T00022861001"/>
</dbReference>
<feature type="compositionally biased region" description="Polar residues" evidence="1">
    <location>
        <begin position="214"/>
        <end position="223"/>
    </location>
</feature>
<name>A0A078J2W9_BRANA</name>